<reference evidence="12 13" key="1">
    <citation type="journal article" date="2011" name="J. Bacteriol.">
        <title>Complete genome sequence of the obligate piezophilic hyperthermophilic archaeon Pyrococcus yayanosii CH1.</title>
        <authorList>
            <person name="Jun X."/>
            <person name="Lupeng L."/>
            <person name="Minjuan X."/>
            <person name="Oger P."/>
            <person name="Fengping W."/>
            <person name="Jebbar M."/>
            <person name="Xiang X."/>
        </authorList>
    </citation>
    <scope>NUCLEOTIDE SEQUENCE [LARGE SCALE GENOMIC DNA]</scope>
    <source>
        <strain evidence="13">CH1 / JCM 16557</strain>
    </source>
</reference>
<dbReference type="Gene3D" id="3.30.70.2170">
    <property type="match status" value="1"/>
</dbReference>
<feature type="transmembrane region" description="Helical" evidence="10">
    <location>
        <begin position="491"/>
        <end position="510"/>
    </location>
</feature>
<protein>
    <recommendedName>
        <fullName evidence="9 10">A-type ATP synthase subunit I</fullName>
    </recommendedName>
</protein>
<dbReference type="GO" id="GO:0051117">
    <property type="term" value="F:ATPase binding"/>
    <property type="evidence" value="ECO:0007669"/>
    <property type="project" value="TreeGrafter"/>
</dbReference>
<dbReference type="AlphaFoldDB" id="F8AGU9"/>
<dbReference type="GO" id="GO:0046961">
    <property type="term" value="F:proton-transporting ATPase activity, rotational mechanism"/>
    <property type="evidence" value="ECO:0007669"/>
    <property type="project" value="InterPro"/>
</dbReference>
<accession>F8AGU9</accession>
<evidence type="ECO:0000313" key="13">
    <source>
        <dbReference type="Proteomes" id="UP000008386"/>
    </source>
</evidence>
<dbReference type="KEGG" id="pya:PYCH_15690"/>
<evidence type="ECO:0000256" key="8">
    <source>
        <dbReference type="ARBA" id="ARBA00059506"/>
    </source>
</evidence>
<dbReference type="OrthoDB" id="85892at2157"/>
<proteinExistence type="inferred from homology"/>
<feature type="transmembrane region" description="Helical" evidence="10">
    <location>
        <begin position="369"/>
        <end position="394"/>
    </location>
</feature>
<keyword evidence="6 10" id="KW-0406">Ion transport</keyword>
<feature type="coiled-coil region" evidence="11">
    <location>
        <begin position="233"/>
        <end position="267"/>
    </location>
</feature>
<comment type="function">
    <text evidence="8">Component of the A-type ATP synthase that produces ATP from ADP in the presence of a proton gradient across the membrane.</text>
</comment>
<dbReference type="SMR" id="F8AGU9"/>
<dbReference type="STRING" id="529709.PYCH_15690"/>
<keyword evidence="11" id="KW-0175">Coiled coil</keyword>
<comment type="similarity">
    <text evidence="2 10">Belongs to the V-ATPase 116 kDa subunit family.</text>
</comment>
<dbReference type="Gene3D" id="1.20.1460.20">
    <property type="match status" value="1"/>
</dbReference>
<evidence type="ECO:0000256" key="6">
    <source>
        <dbReference type="ARBA" id="ARBA00023065"/>
    </source>
</evidence>
<evidence type="ECO:0000256" key="10">
    <source>
        <dbReference type="RuleBase" id="RU361189"/>
    </source>
</evidence>
<sequence length="659" mass="74411">MFRPEEMVKIELISLNRYKDALLTYLHEKGVVELREVKVEGVQRDAPNEFYRKATSYSIGLSRLVDTLRTHLPGKKGGLKEFFFPPEKRRRKYRYRGIEALVKDVEAFLSKVELEIKGIEGRISAINNEIAAIKEDIATLETLSALDIDVEYLRPRRMLEIEVGLVEAERYPSLIEDLKKALEGRFVHVERSLGPSVLLIIAFLKKDADKAIPILAKHSFERLEIPEGTGKPRELIRKLKEKLKEKERELEEAKKEARKLAEKYFDDLVFYKELMDNERDKGNFLDHLARTDMTFALVGWVPKRDVDELLEGIKKITEGKAYVNVREPSQEELDDVPIKLKNPDIFKPFEMLTEMYGVPKYNELDPTPILAFTYSLFFGFMLTDFMYGLIIAIISALLIKGHSKLRDGVWKFSKIMLWSSIFTMVLGMAFGSYFGNALEMAGINVPKLLDTMSEALTVLIIALAIGLAHLFTGYTLGFLVKLRNGDKKGAILEQLPWMLIIVAIVLYALSLKTPVPEVIIKAIFGLGIILFVVGEIVSNGGLAALLLISDFFGFIGNWLSYARLMALALATAGIALVVNIMVGMIWPFKIGPVPLGILLGLIVFVGGHIFSTAINALGAFVHALRLHYVEFFGTFYSGEGKRFEPFASRREVSELELES</sequence>
<dbReference type="GeneID" id="10838138"/>
<evidence type="ECO:0000313" key="12">
    <source>
        <dbReference type="EMBL" id="AEH25235.1"/>
    </source>
</evidence>
<evidence type="ECO:0000256" key="9">
    <source>
        <dbReference type="ARBA" id="ARBA00068671"/>
    </source>
</evidence>
<keyword evidence="4 10" id="KW-0812">Transmembrane</keyword>
<evidence type="ECO:0000256" key="11">
    <source>
        <dbReference type="SAM" id="Coils"/>
    </source>
</evidence>
<feature type="transmembrane region" description="Helical" evidence="10">
    <location>
        <begin position="598"/>
        <end position="621"/>
    </location>
</feature>
<dbReference type="Gene3D" id="3.30.70.2750">
    <property type="match status" value="1"/>
</dbReference>
<evidence type="ECO:0000256" key="2">
    <source>
        <dbReference type="ARBA" id="ARBA00009904"/>
    </source>
</evidence>
<keyword evidence="13" id="KW-1185">Reference proteome</keyword>
<dbReference type="eggNOG" id="arCOG04138">
    <property type="taxonomic scope" value="Archaea"/>
</dbReference>
<name>F8AGU9_PYRYC</name>
<feature type="transmembrane region" description="Helical" evidence="10">
    <location>
        <begin position="455"/>
        <end position="479"/>
    </location>
</feature>
<feature type="transmembrane region" description="Helical" evidence="10">
    <location>
        <begin position="564"/>
        <end position="586"/>
    </location>
</feature>
<keyword evidence="5 10" id="KW-1133">Transmembrane helix</keyword>
<feature type="coiled-coil region" evidence="11">
    <location>
        <begin position="109"/>
        <end position="143"/>
    </location>
</feature>
<dbReference type="Proteomes" id="UP000008386">
    <property type="component" value="Chromosome"/>
</dbReference>
<evidence type="ECO:0000256" key="1">
    <source>
        <dbReference type="ARBA" id="ARBA00004141"/>
    </source>
</evidence>
<dbReference type="HOGENOM" id="CLU_025558_1_0_2"/>
<dbReference type="GO" id="GO:0033179">
    <property type="term" value="C:proton-transporting V-type ATPase, V0 domain"/>
    <property type="evidence" value="ECO:0007669"/>
    <property type="project" value="InterPro"/>
</dbReference>
<dbReference type="RefSeq" id="WP_013906291.1">
    <property type="nucleotide sequence ID" value="NC_015680.1"/>
</dbReference>
<dbReference type="GO" id="GO:0007035">
    <property type="term" value="P:vacuolar acidification"/>
    <property type="evidence" value="ECO:0007669"/>
    <property type="project" value="TreeGrafter"/>
</dbReference>
<evidence type="ECO:0000256" key="3">
    <source>
        <dbReference type="ARBA" id="ARBA00022448"/>
    </source>
</evidence>
<organism evidence="12 13">
    <name type="scientific">Pyrococcus yayanosii (strain CH1 / JCM 16557)</name>
    <dbReference type="NCBI Taxonomy" id="529709"/>
    <lineage>
        <taxon>Archaea</taxon>
        <taxon>Methanobacteriati</taxon>
        <taxon>Methanobacteriota</taxon>
        <taxon>Thermococci</taxon>
        <taxon>Thermococcales</taxon>
        <taxon>Thermococcaceae</taxon>
        <taxon>Pyrococcus</taxon>
    </lineage>
</organism>
<gene>
    <name evidence="12" type="ordered locus">PYCH_15690</name>
</gene>
<keyword evidence="3 10" id="KW-0813">Transport</keyword>
<comment type="subcellular location">
    <subcellularLocation>
        <location evidence="1">Membrane</location>
        <topology evidence="1">Multi-pass membrane protein</topology>
    </subcellularLocation>
</comment>
<evidence type="ECO:0000256" key="7">
    <source>
        <dbReference type="ARBA" id="ARBA00023136"/>
    </source>
</evidence>
<dbReference type="PANTHER" id="PTHR11629:SF63">
    <property type="entry name" value="V-TYPE PROTON ATPASE SUBUNIT A"/>
    <property type="match status" value="1"/>
</dbReference>
<dbReference type="NCBIfam" id="NF004428">
    <property type="entry name" value="PRK05771.2-1"/>
    <property type="match status" value="1"/>
</dbReference>
<feature type="transmembrane region" description="Helical" evidence="10">
    <location>
        <begin position="522"/>
        <end position="552"/>
    </location>
</feature>
<dbReference type="EMBL" id="CP002779">
    <property type="protein sequence ID" value="AEH25235.1"/>
    <property type="molecule type" value="Genomic_DNA"/>
</dbReference>
<evidence type="ECO:0000256" key="4">
    <source>
        <dbReference type="ARBA" id="ARBA00022692"/>
    </source>
</evidence>
<keyword evidence="7 10" id="KW-0472">Membrane</keyword>
<evidence type="ECO:0000256" key="5">
    <source>
        <dbReference type="ARBA" id="ARBA00022989"/>
    </source>
</evidence>
<dbReference type="GO" id="GO:0016471">
    <property type="term" value="C:vacuolar proton-transporting V-type ATPase complex"/>
    <property type="evidence" value="ECO:0007669"/>
    <property type="project" value="TreeGrafter"/>
</dbReference>
<dbReference type="PANTHER" id="PTHR11629">
    <property type="entry name" value="VACUOLAR PROTON ATPASES"/>
    <property type="match status" value="1"/>
</dbReference>
<dbReference type="Pfam" id="PF01496">
    <property type="entry name" value="V_ATPase_I"/>
    <property type="match status" value="2"/>
</dbReference>
<dbReference type="InterPro" id="IPR002490">
    <property type="entry name" value="V-ATPase_116kDa_su"/>
</dbReference>
<feature type="transmembrane region" description="Helical" evidence="10">
    <location>
        <begin position="415"/>
        <end position="435"/>
    </location>
</feature>